<feature type="chain" id="PRO_5026055950" evidence="1">
    <location>
        <begin position="20"/>
        <end position="157"/>
    </location>
</feature>
<dbReference type="EMBL" id="MT247220">
    <property type="protein sequence ID" value="QIS77199.1"/>
    <property type="molecule type" value="mRNA"/>
</dbReference>
<dbReference type="GO" id="GO:0005549">
    <property type="term" value="F:odorant binding"/>
    <property type="evidence" value="ECO:0007669"/>
    <property type="project" value="InterPro"/>
</dbReference>
<dbReference type="SMART" id="SM00708">
    <property type="entry name" value="PhBP"/>
    <property type="match status" value="1"/>
</dbReference>
<keyword evidence="1" id="KW-0732">Signal</keyword>
<dbReference type="CDD" id="cd23992">
    <property type="entry name" value="PBP_GOBP"/>
    <property type="match status" value="1"/>
</dbReference>
<dbReference type="Gene3D" id="1.10.238.20">
    <property type="entry name" value="Pheromone/general odorant binding protein domain"/>
    <property type="match status" value="1"/>
</dbReference>
<evidence type="ECO:0000256" key="1">
    <source>
        <dbReference type="SAM" id="SignalP"/>
    </source>
</evidence>
<proteinExistence type="evidence at transcript level"/>
<organism evidence="2">
    <name type="scientific">Episyrphus balteatus</name>
    <name type="common">Marmalade hoverfly</name>
    <name type="synonym">Syrphus balteaus</name>
    <dbReference type="NCBI Taxonomy" id="286459"/>
    <lineage>
        <taxon>Eukaryota</taxon>
        <taxon>Metazoa</taxon>
        <taxon>Ecdysozoa</taxon>
        <taxon>Arthropoda</taxon>
        <taxon>Hexapoda</taxon>
        <taxon>Insecta</taxon>
        <taxon>Pterygota</taxon>
        <taxon>Neoptera</taxon>
        <taxon>Endopterygota</taxon>
        <taxon>Diptera</taxon>
        <taxon>Brachycera</taxon>
        <taxon>Muscomorpha</taxon>
        <taxon>Syrphoidea</taxon>
        <taxon>Syrphidae</taxon>
        <taxon>Syrphinae</taxon>
        <taxon>Syrphini</taxon>
        <taxon>Episyrphus</taxon>
    </lineage>
</organism>
<dbReference type="Pfam" id="PF01395">
    <property type="entry name" value="PBP_GOBP"/>
    <property type="match status" value="1"/>
</dbReference>
<accession>A0A6H0D3C0</accession>
<reference evidence="2" key="1">
    <citation type="submission" date="2020-03" db="EMBL/GenBank/DDBJ databases">
        <authorList>
            <person name="Jia H.R."/>
        </authorList>
    </citation>
    <scope>NUCLEOTIDE SEQUENCE</scope>
</reference>
<name>A0A6H0D3C0_EPIBA</name>
<dbReference type="SUPFAM" id="SSF47565">
    <property type="entry name" value="Insect pheromone/odorant-binding proteins"/>
    <property type="match status" value="1"/>
</dbReference>
<evidence type="ECO:0000313" key="2">
    <source>
        <dbReference type="EMBL" id="QIS77199.1"/>
    </source>
</evidence>
<dbReference type="AlphaFoldDB" id="A0A6H0D3C0"/>
<feature type="signal peptide" evidence="1">
    <location>
        <begin position="1"/>
        <end position="19"/>
    </location>
</feature>
<dbReference type="InterPro" id="IPR036728">
    <property type="entry name" value="PBP_GOBP_sf"/>
</dbReference>
<sequence>MKKYTIVFFVVLINTLSNAATVPDRDALLKFVRAAIDDCYEDDAKTIKVEATGAAFESLITSDPNPPRATKCMRFCVMKSHNLYNEDNTLNIKQVQELFKHVYPEIMDETKLNIVGETTEQCVSHSATVEDRCEKSHDIAMCMITKLAQRGIDIKQI</sequence>
<dbReference type="InterPro" id="IPR006170">
    <property type="entry name" value="PBP/GOBP"/>
</dbReference>
<protein>
    <submittedName>
        <fullName evidence="2">OBP6</fullName>
    </submittedName>
</protein>